<dbReference type="AlphaFoldDB" id="A0A412GVZ1"/>
<accession>A0A412GVZ1</accession>
<keyword evidence="4" id="KW-1185">Reference proteome</keyword>
<dbReference type="Gene3D" id="3.90.550.10">
    <property type="entry name" value="Spore Coat Polysaccharide Biosynthesis Protein SpsA, Chain A"/>
    <property type="match status" value="1"/>
</dbReference>
<dbReference type="EMBL" id="QRUU01000008">
    <property type="protein sequence ID" value="RGR99068.1"/>
    <property type="molecule type" value="Genomic_DNA"/>
</dbReference>
<organism evidence="3 4">
    <name type="scientific">Phocaeicola coprocola</name>
    <dbReference type="NCBI Taxonomy" id="310298"/>
    <lineage>
        <taxon>Bacteria</taxon>
        <taxon>Pseudomonadati</taxon>
        <taxon>Bacteroidota</taxon>
        <taxon>Bacteroidia</taxon>
        <taxon>Bacteroidales</taxon>
        <taxon>Bacteroidaceae</taxon>
        <taxon>Phocaeicola</taxon>
    </lineage>
</organism>
<reference evidence="3 4" key="1">
    <citation type="submission" date="2018-08" db="EMBL/GenBank/DDBJ databases">
        <title>A genome reference for cultivated species of the human gut microbiota.</title>
        <authorList>
            <person name="Zou Y."/>
            <person name="Xue W."/>
            <person name="Luo G."/>
        </authorList>
    </citation>
    <scope>NUCLEOTIDE SEQUENCE [LARGE SCALE GENOMIC DNA]</scope>
    <source>
        <strain evidence="3 4">AF24-2</strain>
    </source>
</reference>
<proteinExistence type="predicted"/>
<dbReference type="Pfam" id="PF00535">
    <property type="entry name" value="Glycos_transf_2"/>
    <property type="match status" value="1"/>
</dbReference>
<gene>
    <name evidence="3" type="ORF">DWY20_03185</name>
</gene>
<feature type="domain" description="Glycosyltransferase 2-like" evidence="2">
    <location>
        <begin position="54"/>
        <end position="222"/>
    </location>
</feature>
<evidence type="ECO:0000313" key="3">
    <source>
        <dbReference type="EMBL" id="RGR99068.1"/>
    </source>
</evidence>
<dbReference type="InterPro" id="IPR029044">
    <property type="entry name" value="Nucleotide-diphossugar_trans"/>
</dbReference>
<protein>
    <submittedName>
        <fullName evidence="3">Glycosyltransferase</fullName>
    </submittedName>
</protein>
<dbReference type="PANTHER" id="PTHR43685">
    <property type="entry name" value="GLYCOSYLTRANSFERASE"/>
    <property type="match status" value="1"/>
</dbReference>
<feature type="transmembrane region" description="Helical" evidence="1">
    <location>
        <begin position="321"/>
        <end position="341"/>
    </location>
</feature>
<dbReference type="GO" id="GO:0016740">
    <property type="term" value="F:transferase activity"/>
    <property type="evidence" value="ECO:0007669"/>
    <property type="project" value="UniProtKB-KW"/>
</dbReference>
<feature type="transmembrane region" description="Helical" evidence="1">
    <location>
        <begin position="295"/>
        <end position="315"/>
    </location>
</feature>
<keyword evidence="1" id="KW-0472">Membrane</keyword>
<evidence type="ECO:0000313" key="4">
    <source>
        <dbReference type="Proteomes" id="UP000285864"/>
    </source>
</evidence>
<dbReference type="Proteomes" id="UP000285864">
    <property type="component" value="Unassembled WGS sequence"/>
</dbReference>
<sequence>MITLDLASTTFLLVAVCGVLCAIQLCYVFGIYNRIHRHFKKKNEAAGTELPPLSVIIVTKDSGSALTKNLPAILEQDYPEFEVIVINDKSAGEDENILKLLSDKYNNLYHTFIPETARYVSQKKLGIAMGIRASRYEWLVVTEPYCCPVSRNWLRRLAEQMTPNTDIVLGYSNYLPQKGWFARRITTDSFFHSLRYLGMALAGNPYMGIGRNLAYRKSLYEKHKGFADHLQLQRGEDDLFINAVANKYNTRVASGEDSIVRMPVPPYKRIWFEEKMNAMVTGHYYQGMARFINAIDTWTCGLFHLATISALAFSIIEQQWIGMGLIVLFWLIRFISTMTVFHHTSRDLNENLCCIFPLFDILRPLWSLVRQMQYLLRKKKDFLRK</sequence>
<comment type="caution">
    <text evidence="3">The sequence shown here is derived from an EMBL/GenBank/DDBJ whole genome shotgun (WGS) entry which is preliminary data.</text>
</comment>
<dbReference type="SUPFAM" id="SSF53448">
    <property type="entry name" value="Nucleotide-diphospho-sugar transferases"/>
    <property type="match status" value="1"/>
</dbReference>
<keyword evidence="3" id="KW-0808">Transferase</keyword>
<evidence type="ECO:0000259" key="2">
    <source>
        <dbReference type="Pfam" id="PF00535"/>
    </source>
</evidence>
<keyword evidence="1" id="KW-0812">Transmembrane</keyword>
<keyword evidence="1" id="KW-1133">Transmembrane helix</keyword>
<dbReference type="RefSeq" id="WP_118483254.1">
    <property type="nucleotide sequence ID" value="NZ_QRUU01000008.1"/>
</dbReference>
<evidence type="ECO:0000256" key="1">
    <source>
        <dbReference type="SAM" id="Phobius"/>
    </source>
</evidence>
<name>A0A412GVZ1_9BACT</name>
<feature type="transmembrane region" description="Helical" evidence="1">
    <location>
        <begin position="6"/>
        <end position="32"/>
    </location>
</feature>
<dbReference type="InterPro" id="IPR001173">
    <property type="entry name" value="Glyco_trans_2-like"/>
</dbReference>
<dbReference type="InterPro" id="IPR050834">
    <property type="entry name" value="Glycosyltransf_2"/>
</dbReference>
<dbReference type="PANTHER" id="PTHR43685:SF2">
    <property type="entry name" value="GLYCOSYLTRANSFERASE 2-LIKE DOMAIN-CONTAINING PROTEIN"/>
    <property type="match status" value="1"/>
</dbReference>